<dbReference type="SUPFAM" id="SSF63829">
    <property type="entry name" value="Calcium-dependent phosphotriesterase"/>
    <property type="match status" value="1"/>
</dbReference>
<dbReference type="Gene3D" id="3.40.50.1820">
    <property type="entry name" value="alpha/beta hydrolase"/>
    <property type="match status" value="1"/>
</dbReference>
<evidence type="ECO:0000313" key="3">
    <source>
        <dbReference type="EMBL" id="SFQ01064.1"/>
    </source>
</evidence>
<dbReference type="Proteomes" id="UP000243084">
    <property type="component" value="Unassembled WGS sequence"/>
</dbReference>
<dbReference type="PANTHER" id="PTHR43056">
    <property type="entry name" value="PEPTIDASE S9 PROLYL OLIGOPEPTIDASE"/>
    <property type="match status" value="1"/>
</dbReference>
<dbReference type="InterPro" id="IPR050585">
    <property type="entry name" value="Xaa-Pro_dipeptidyl-ppase/CocE"/>
</dbReference>
<protein>
    <submittedName>
        <fullName evidence="3">Dipeptidyl aminopeptidase/acylaminoacyl peptidase</fullName>
    </submittedName>
</protein>
<dbReference type="InterPro" id="IPR011042">
    <property type="entry name" value="6-blade_b-propeller_TolB-like"/>
</dbReference>
<keyword evidence="4" id="KW-1185">Reference proteome</keyword>
<dbReference type="RefSeq" id="WP_092432116.1">
    <property type="nucleotide sequence ID" value="NZ_FOXM01000009.1"/>
</dbReference>
<dbReference type="GO" id="GO:0006508">
    <property type="term" value="P:proteolysis"/>
    <property type="evidence" value="ECO:0007669"/>
    <property type="project" value="InterPro"/>
</dbReference>
<keyword evidence="3" id="KW-0645">Protease</keyword>
<dbReference type="Pfam" id="PF00326">
    <property type="entry name" value="Peptidase_S9"/>
    <property type="match status" value="1"/>
</dbReference>
<dbReference type="EMBL" id="FOXM01000009">
    <property type="protein sequence ID" value="SFQ01064.1"/>
    <property type="molecule type" value="Genomic_DNA"/>
</dbReference>
<feature type="domain" description="Peptidase S9 prolyl oligopeptidase catalytic" evidence="2">
    <location>
        <begin position="469"/>
        <end position="674"/>
    </location>
</feature>
<proteinExistence type="predicted"/>
<keyword evidence="3" id="KW-0378">Hydrolase</keyword>
<reference evidence="4" key="1">
    <citation type="submission" date="2016-10" db="EMBL/GenBank/DDBJ databases">
        <authorList>
            <person name="Varghese N."/>
            <person name="Submissions S."/>
        </authorList>
    </citation>
    <scope>NUCLEOTIDE SEQUENCE [LARGE SCALE GENOMIC DNA]</scope>
    <source>
        <strain evidence="4">JCM 18195</strain>
    </source>
</reference>
<dbReference type="InterPro" id="IPR029058">
    <property type="entry name" value="AB_hydrolase_fold"/>
</dbReference>
<dbReference type="SUPFAM" id="SSF53474">
    <property type="entry name" value="alpha/beta-Hydrolases"/>
    <property type="match status" value="1"/>
</dbReference>
<dbReference type="OrthoDB" id="4269629at2"/>
<dbReference type="AlphaFoldDB" id="A0A1I5V0K7"/>
<organism evidence="3 4">
    <name type="scientific">Geopseudomonas sagittaria</name>
    <dbReference type="NCBI Taxonomy" id="1135990"/>
    <lineage>
        <taxon>Bacteria</taxon>
        <taxon>Pseudomonadati</taxon>
        <taxon>Pseudomonadota</taxon>
        <taxon>Gammaproteobacteria</taxon>
        <taxon>Pseudomonadales</taxon>
        <taxon>Pseudomonadaceae</taxon>
        <taxon>Geopseudomonas</taxon>
    </lineage>
</organism>
<gene>
    <name evidence="3" type="ORF">SAMN05216229_109159</name>
</gene>
<dbReference type="Gene3D" id="2.120.10.30">
    <property type="entry name" value="TolB, C-terminal domain"/>
    <property type="match status" value="1"/>
</dbReference>
<dbReference type="InterPro" id="IPR001375">
    <property type="entry name" value="Peptidase_S9_cat"/>
</dbReference>
<accession>A0A1I5V0K7</accession>
<feature type="region of interest" description="Disordered" evidence="1">
    <location>
        <begin position="273"/>
        <end position="295"/>
    </location>
</feature>
<evidence type="ECO:0000313" key="4">
    <source>
        <dbReference type="Proteomes" id="UP000243084"/>
    </source>
</evidence>
<keyword evidence="3" id="KW-0031">Aminopeptidase</keyword>
<sequence length="675" mass="72780">MAELPCGSWPSTWSAADAAAASRDFAELRAGLGGLLWLAFDPAEAGCSLWLWRAGVAQRLTPPGLSVRSRVYEYGGGAFCVAGDGVALVDEADQQVYRLAVGGDGMAGPLHALTANPNCRYGDLHFAPVRQAVLAVEESREAETVVHRLVSLALADGRRRVLVEGADFYAAPRLSADGRSLAWVEWDRPELPWTSTRLCRAAVHADGSLGASEVLAGASGNESLQQPCFAADGRLWCLSDRGGWWQPWSEQGGQLHLSTDTCGRRALAVTRAAGPSGVQEHRPGGGPPTRAAQPACRADNGGGCWSEPQPMACADHAPAPWQLGTVSYLPLAAEGLLLSRLEEGWGLLIERDGTGRERRLAAEFSRFRQLAADQHYFYCIAGAPQRLPAVLAIARDSAAVRILAGGEQPLGVGELSCPEPLSFASGAGEQAHAFFYPPRNAACRPLAGETPPLVVFLHGGPTSACYPLFDPRIQFWTQRGFAVADLNYRGSSGFGRAFRLRLKGAWGDIEVDDACALLRRLGELGLVDARRAFIRGASAGGYTALCALAFHEVFRGGASLYGVSDPLSLRRATHKFEGDYLDWLIGDPERDAARYRARTPLLHAERIAAPLIFFQGGLDAVVVPQQTEAMVAALRARGVAVEYRRYAGERHGFRQAANLADALEREWRFYQRWLA</sequence>
<dbReference type="GO" id="GO:0008236">
    <property type="term" value="F:serine-type peptidase activity"/>
    <property type="evidence" value="ECO:0007669"/>
    <property type="project" value="InterPro"/>
</dbReference>
<evidence type="ECO:0000259" key="2">
    <source>
        <dbReference type="Pfam" id="PF00326"/>
    </source>
</evidence>
<dbReference type="GO" id="GO:0004177">
    <property type="term" value="F:aminopeptidase activity"/>
    <property type="evidence" value="ECO:0007669"/>
    <property type="project" value="UniProtKB-KW"/>
</dbReference>
<name>A0A1I5V0K7_9GAMM</name>
<dbReference type="PANTHER" id="PTHR43056:SF5">
    <property type="entry name" value="PEPTIDASE S9 PROLYL OLIGOPEPTIDASE CATALYTIC DOMAIN-CONTAINING PROTEIN"/>
    <property type="match status" value="1"/>
</dbReference>
<evidence type="ECO:0000256" key="1">
    <source>
        <dbReference type="SAM" id="MobiDB-lite"/>
    </source>
</evidence>